<keyword evidence="1" id="KW-0472">Membrane</keyword>
<sequence length="62" mass="6449">MLDIKQRKMDSFKTLDHSELPEVVGGVVPIIVGGAVVLKVAAGMGGAFAAGYTIGYALTKKK</sequence>
<evidence type="ECO:0000313" key="5">
    <source>
        <dbReference type="Proteomes" id="UP000239237"/>
    </source>
</evidence>
<organism evidence="3 4">
    <name type="scientific">Leuconostoc suionicum</name>
    <dbReference type="NCBI Taxonomy" id="1511761"/>
    <lineage>
        <taxon>Bacteria</taxon>
        <taxon>Bacillati</taxon>
        <taxon>Bacillota</taxon>
        <taxon>Bacilli</taxon>
        <taxon>Lactobacillales</taxon>
        <taxon>Lactobacillaceae</taxon>
        <taxon>Leuconostoc</taxon>
    </lineage>
</organism>
<dbReference type="EMBL" id="OKQU01000005">
    <property type="protein sequence ID" value="SPE09781.1"/>
    <property type="molecule type" value="Genomic_DNA"/>
</dbReference>
<dbReference type="Proteomes" id="UP000237923">
    <property type="component" value="Unassembled WGS sequence"/>
</dbReference>
<reference evidence="3 4" key="1">
    <citation type="submission" date="2018-02" db="EMBL/GenBank/DDBJ databases">
        <authorList>
            <person name="Cohen D.B."/>
            <person name="Kent A.D."/>
        </authorList>
    </citation>
    <scope>NUCLEOTIDE SEQUENCE [LARGE SCALE GENOMIC DNA]</scope>
    <source>
        <strain evidence="3 4">CECT 9216</strain>
    </source>
</reference>
<dbReference type="NCBIfam" id="TIGR03949">
    <property type="entry name" value="bact_IIb_cerein"/>
    <property type="match status" value="1"/>
</dbReference>
<keyword evidence="1" id="KW-0812">Transmembrane</keyword>
<dbReference type="EMBL" id="OKQR01000006">
    <property type="protein sequence ID" value="SPD94918.1"/>
    <property type="molecule type" value="Genomic_DNA"/>
</dbReference>
<gene>
    <name evidence="2" type="ORF">LES8486_01976</name>
    <name evidence="3" type="ORF">LES9216_01976</name>
</gene>
<reference evidence="2 5" key="2">
    <citation type="submission" date="2018-02" db="EMBL/GenBank/DDBJ databases">
        <authorList>
            <person name="Rodrigo-Torres L."/>
            <person name="Arahal R. D."/>
            <person name="Lucena T."/>
        </authorList>
    </citation>
    <scope>NUCLEOTIDE SEQUENCE [LARGE SCALE GENOMIC DNA]</scope>
    <source>
        <strain evidence="2 5">CECT 8486</strain>
    </source>
</reference>
<evidence type="ECO:0008006" key="6">
    <source>
        <dbReference type="Google" id="ProtNLM"/>
    </source>
</evidence>
<dbReference type="Proteomes" id="UP000239237">
    <property type="component" value="Unassembled WGS sequence"/>
</dbReference>
<accession>A0A2N9KHM2</accession>
<feature type="transmembrane region" description="Helical" evidence="1">
    <location>
        <begin position="30"/>
        <end position="58"/>
    </location>
</feature>
<name>A0A2N9KHM2_9LACO</name>
<evidence type="ECO:0000313" key="2">
    <source>
        <dbReference type="EMBL" id="SPD94918.1"/>
    </source>
</evidence>
<protein>
    <recommendedName>
        <fullName evidence="6">Class IIb bacteriocin, lactobin A/cerein 7B family</fullName>
    </recommendedName>
</protein>
<proteinExistence type="predicted"/>
<evidence type="ECO:0000313" key="3">
    <source>
        <dbReference type="EMBL" id="SPE09781.1"/>
    </source>
</evidence>
<dbReference type="AlphaFoldDB" id="A0A2N9KHM2"/>
<evidence type="ECO:0000256" key="1">
    <source>
        <dbReference type="SAM" id="Phobius"/>
    </source>
</evidence>
<keyword evidence="5" id="KW-1185">Reference proteome</keyword>
<evidence type="ECO:0000313" key="4">
    <source>
        <dbReference type="Proteomes" id="UP000237923"/>
    </source>
</evidence>
<dbReference type="InterPro" id="IPR023991">
    <property type="entry name" value="Bacteriocin_IIb_lactobn/cerein"/>
</dbReference>
<keyword evidence="1" id="KW-1133">Transmembrane helix</keyword>